<gene>
    <name evidence="2" type="ORF">QBC35DRAFT_133211</name>
</gene>
<proteinExistence type="predicted"/>
<feature type="region of interest" description="Disordered" evidence="1">
    <location>
        <begin position="220"/>
        <end position="239"/>
    </location>
</feature>
<feature type="compositionally biased region" description="Basic and acidic residues" evidence="1">
    <location>
        <begin position="728"/>
        <end position="745"/>
    </location>
</feature>
<feature type="compositionally biased region" description="Basic and acidic residues" evidence="1">
    <location>
        <begin position="778"/>
        <end position="793"/>
    </location>
</feature>
<dbReference type="Proteomes" id="UP001302126">
    <property type="component" value="Unassembled WGS sequence"/>
</dbReference>
<sequence>MASQYAEELQTVLVFMAENGVEFDRGSNPEAIIREAIRRNNGNVDQVVLDMVLQGAGEVSDCPASLRLSLPRCRYDSSRSDELNLRMQFQKQYSQSAPVWDDKVFDANRDNTAPSIHSTTGLSYNIQGPDEINHHPPYIFEPQPSYDPSSFAAPTRPPSRATSPSVNIFPLAADTPRSVPPPPPLPPQSGVVEMSHSLPPKPEFGPANRSSYDPNEWTMVTTSSSGGRPDDAEPTGRFRSAGIPGFLRCRQQFSSEKHCLGTLLMILNSIPAARNALISIPGPQLAMPAHDWWKANGNSITDGQTWIAELHRLMAFLDERTQRSYATADQFANVSMPDNDPEREFYYRFLDALNSNDQIDDSVLTTLISDVRVDLPSREGEAEFHCNDQFGLLDLRIERKAFPEPKSLYDILDSLFYPDIKLSNADDSAARLAYVTKPAKVLTMRINKETGMHEIDRIEIPEILYLDRYSDTRRDTIKKTWFETLELYKKQEDLKHRQQNVNKWKKPDGTIVERKAFADQQIQILQERITMVQNQGRWRAHKALSDPVLEVPRTDAYFGSFRPSPSLEPDEQRLVNDYEAKIRRYEALKAKVDRCLGADISPKMQQIKDKFAELGKILTEPSTDPRYNPTLPYTLVGVTGVTNVVFLRMMNTDQEKRWQRLSCEGPEYLVAKKEMTFSEMLDEIYGYAKGDSPCAPVLVYASEDALGEEKQPLPQKLKHFVKGDNAFLHRDAEEAAPRDRKRSGDSDLATDLENKLKKSKSTDSLGSSTKAEPDETDDYKIHNEDAEMSEVKELSQPTADVESLEKNSEGSGLNNNKRQRSGRISDETPPGTSDVLDKL</sequence>
<evidence type="ECO:0000256" key="1">
    <source>
        <dbReference type="SAM" id="MobiDB-lite"/>
    </source>
</evidence>
<dbReference type="GO" id="GO:0005829">
    <property type="term" value="C:cytosol"/>
    <property type="evidence" value="ECO:0007669"/>
    <property type="project" value="TreeGrafter"/>
</dbReference>
<dbReference type="EMBL" id="MU864373">
    <property type="protein sequence ID" value="KAK4189635.1"/>
    <property type="molecule type" value="Genomic_DNA"/>
</dbReference>
<dbReference type="AlphaFoldDB" id="A0AAN6WYI8"/>
<feature type="compositionally biased region" description="Pro residues" evidence="1">
    <location>
        <begin position="178"/>
        <end position="187"/>
    </location>
</feature>
<evidence type="ECO:0000313" key="2">
    <source>
        <dbReference type="EMBL" id="KAK4189635.1"/>
    </source>
</evidence>
<feature type="region of interest" description="Disordered" evidence="1">
    <location>
        <begin position="728"/>
        <end position="839"/>
    </location>
</feature>
<keyword evidence="3" id="KW-1185">Reference proteome</keyword>
<reference evidence="2" key="1">
    <citation type="journal article" date="2023" name="Mol. Phylogenet. Evol.">
        <title>Genome-scale phylogeny and comparative genomics of the fungal order Sordariales.</title>
        <authorList>
            <person name="Hensen N."/>
            <person name="Bonometti L."/>
            <person name="Westerberg I."/>
            <person name="Brannstrom I.O."/>
            <person name="Guillou S."/>
            <person name="Cros-Aarteil S."/>
            <person name="Calhoun S."/>
            <person name="Haridas S."/>
            <person name="Kuo A."/>
            <person name="Mondo S."/>
            <person name="Pangilinan J."/>
            <person name="Riley R."/>
            <person name="LaButti K."/>
            <person name="Andreopoulos B."/>
            <person name="Lipzen A."/>
            <person name="Chen C."/>
            <person name="Yan M."/>
            <person name="Daum C."/>
            <person name="Ng V."/>
            <person name="Clum A."/>
            <person name="Steindorff A."/>
            <person name="Ohm R.A."/>
            <person name="Martin F."/>
            <person name="Silar P."/>
            <person name="Natvig D.O."/>
            <person name="Lalanne C."/>
            <person name="Gautier V."/>
            <person name="Ament-Velasquez S.L."/>
            <person name="Kruys A."/>
            <person name="Hutchinson M.I."/>
            <person name="Powell A.J."/>
            <person name="Barry K."/>
            <person name="Miller A.N."/>
            <person name="Grigoriev I.V."/>
            <person name="Debuchy R."/>
            <person name="Gladieux P."/>
            <person name="Hiltunen Thoren M."/>
            <person name="Johannesson H."/>
        </authorList>
    </citation>
    <scope>NUCLEOTIDE SEQUENCE</scope>
    <source>
        <strain evidence="2">PSN309</strain>
    </source>
</reference>
<dbReference type="PANTHER" id="PTHR39597">
    <property type="entry name" value="UBA DOMAIN-CONTAINING PROTEIN RUP1"/>
    <property type="match status" value="1"/>
</dbReference>
<organism evidence="2 3">
    <name type="scientific">Podospora australis</name>
    <dbReference type="NCBI Taxonomy" id="1536484"/>
    <lineage>
        <taxon>Eukaryota</taxon>
        <taxon>Fungi</taxon>
        <taxon>Dikarya</taxon>
        <taxon>Ascomycota</taxon>
        <taxon>Pezizomycotina</taxon>
        <taxon>Sordariomycetes</taxon>
        <taxon>Sordariomycetidae</taxon>
        <taxon>Sordariales</taxon>
        <taxon>Podosporaceae</taxon>
        <taxon>Podospora</taxon>
    </lineage>
</organism>
<reference evidence="2" key="2">
    <citation type="submission" date="2023-05" db="EMBL/GenBank/DDBJ databases">
        <authorList>
            <consortium name="Lawrence Berkeley National Laboratory"/>
            <person name="Steindorff A."/>
            <person name="Hensen N."/>
            <person name="Bonometti L."/>
            <person name="Westerberg I."/>
            <person name="Brannstrom I.O."/>
            <person name="Guillou S."/>
            <person name="Cros-Aarteil S."/>
            <person name="Calhoun S."/>
            <person name="Haridas S."/>
            <person name="Kuo A."/>
            <person name="Mondo S."/>
            <person name="Pangilinan J."/>
            <person name="Riley R."/>
            <person name="Labutti K."/>
            <person name="Andreopoulos B."/>
            <person name="Lipzen A."/>
            <person name="Chen C."/>
            <person name="Yanf M."/>
            <person name="Daum C."/>
            <person name="Ng V."/>
            <person name="Clum A."/>
            <person name="Ohm R."/>
            <person name="Martin F."/>
            <person name="Silar P."/>
            <person name="Natvig D."/>
            <person name="Lalanne C."/>
            <person name="Gautier V."/>
            <person name="Ament-Velasquez S.L."/>
            <person name="Kruys A."/>
            <person name="Hutchinson M.I."/>
            <person name="Powell A.J."/>
            <person name="Barry K."/>
            <person name="Miller A.N."/>
            <person name="Grigoriev I.V."/>
            <person name="Debuchy R."/>
            <person name="Gladieux P."/>
            <person name="Thoren M.H."/>
            <person name="Johannesson H."/>
        </authorList>
    </citation>
    <scope>NUCLEOTIDE SEQUENCE</scope>
    <source>
        <strain evidence="2">PSN309</strain>
    </source>
</reference>
<comment type="caution">
    <text evidence="2">The sequence shown here is derived from an EMBL/GenBank/DDBJ whole genome shotgun (WGS) entry which is preliminary data.</text>
</comment>
<dbReference type="GO" id="GO:0016579">
    <property type="term" value="P:protein deubiquitination"/>
    <property type="evidence" value="ECO:0007669"/>
    <property type="project" value="TreeGrafter"/>
</dbReference>
<accession>A0AAN6WYI8</accession>
<dbReference type="GO" id="GO:0005634">
    <property type="term" value="C:nucleus"/>
    <property type="evidence" value="ECO:0007669"/>
    <property type="project" value="TreeGrafter"/>
</dbReference>
<dbReference type="InterPro" id="IPR055335">
    <property type="entry name" value="Ucp6/RUP1"/>
</dbReference>
<name>A0AAN6WYI8_9PEZI</name>
<feature type="region of interest" description="Disordered" evidence="1">
    <location>
        <begin position="141"/>
        <end position="196"/>
    </location>
</feature>
<dbReference type="PANTHER" id="PTHR39597:SF1">
    <property type="entry name" value="UBA DOMAIN-CONTAINING PROTEIN RUP1"/>
    <property type="match status" value="1"/>
</dbReference>
<protein>
    <submittedName>
        <fullName evidence="2">Uncharacterized protein</fullName>
    </submittedName>
</protein>
<evidence type="ECO:0000313" key="3">
    <source>
        <dbReference type="Proteomes" id="UP001302126"/>
    </source>
</evidence>
<feature type="compositionally biased region" description="Low complexity" evidence="1">
    <location>
        <begin position="148"/>
        <end position="165"/>
    </location>
</feature>